<evidence type="ECO:0000313" key="8">
    <source>
        <dbReference type="EMBL" id="BAM39800.1"/>
    </source>
</evidence>
<feature type="zinc finger region" description="C3H1-type" evidence="5">
    <location>
        <begin position="485"/>
        <end position="511"/>
    </location>
</feature>
<keyword evidence="2" id="KW-0677">Repeat</keyword>
<proteinExistence type="predicted"/>
<feature type="region of interest" description="Disordered" evidence="6">
    <location>
        <begin position="439"/>
        <end position="464"/>
    </location>
</feature>
<dbReference type="KEGG" id="tot:TOT_020000071"/>
<name>J4D6W0_THEOR</name>
<keyword evidence="1 5" id="KW-0479">Metal-binding</keyword>
<evidence type="ECO:0000256" key="3">
    <source>
        <dbReference type="ARBA" id="ARBA00022771"/>
    </source>
</evidence>
<dbReference type="GO" id="GO:0003729">
    <property type="term" value="F:mRNA binding"/>
    <property type="evidence" value="ECO:0007669"/>
    <property type="project" value="InterPro"/>
</dbReference>
<dbReference type="InterPro" id="IPR000571">
    <property type="entry name" value="Znf_CCCH"/>
</dbReference>
<dbReference type="RefSeq" id="XP_009690101.1">
    <property type="nucleotide sequence ID" value="XM_009691806.1"/>
</dbReference>
<gene>
    <name evidence="8" type="ORF">TOT_020000071</name>
</gene>
<feature type="zinc finger region" description="C3H1-type" evidence="5">
    <location>
        <begin position="520"/>
        <end position="546"/>
    </location>
</feature>
<dbReference type="GeneID" id="20714253"/>
<keyword evidence="4 5" id="KW-0862">Zinc</keyword>
<dbReference type="eggNOG" id="ENOG502ST74">
    <property type="taxonomic scope" value="Eukaryota"/>
</dbReference>
<dbReference type="Pfam" id="PF00642">
    <property type="entry name" value="zf-CCCH"/>
    <property type="match status" value="1"/>
</dbReference>
<evidence type="ECO:0000256" key="1">
    <source>
        <dbReference type="ARBA" id="ARBA00022723"/>
    </source>
</evidence>
<evidence type="ECO:0000313" key="9">
    <source>
        <dbReference type="Proteomes" id="UP000003786"/>
    </source>
</evidence>
<dbReference type="OrthoDB" id="365571at2759"/>
<dbReference type="Proteomes" id="UP000003786">
    <property type="component" value="Chromosome 2"/>
</dbReference>
<dbReference type="STRING" id="869250.J4D6W0"/>
<dbReference type="SMART" id="SM00356">
    <property type="entry name" value="ZnF_C3H1"/>
    <property type="match status" value="2"/>
</dbReference>
<feature type="domain" description="C3H1-type" evidence="7">
    <location>
        <begin position="520"/>
        <end position="546"/>
    </location>
</feature>
<evidence type="ECO:0000259" key="7">
    <source>
        <dbReference type="PROSITE" id="PS50103"/>
    </source>
</evidence>
<evidence type="ECO:0000256" key="2">
    <source>
        <dbReference type="ARBA" id="ARBA00022737"/>
    </source>
</evidence>
<keyword evidence="9" id="KW-1185">Reference proteome</keyword>
<dbReference type="InterPro" id="IPR036855">
    <property type="entry name" value="Znf_CCCH_sf"/>
</dbReference>
<dbReference type="Gene3D" id="4.10.1000.10">
    <property type="entry name" value="Zinc finger, CCCH-type"/>
    <property type="match status" value="2"/>
</dbReference>
<accession>J4D6W0</accession>
<dbReference type="EMBL" id="AP011947">
    <property type="protein sequence ID" value="BAM39800.1"/>
    <property type="molecule type" value="Genomic_DNA"/>
</dbReference>
<organism evidence="8 9">
    <name type="scientific">Theileria orientalis strain Shintoku</name>
    <dbReference type="NCBI Taxonomy" id="869250"/>
    <lineage>
        <taxon>Eukaryota</taxon>
        <taxon>Sar</taxon>
        <taxon>Alveolata</taxon>
        <taxon>Apicomplexa</taxon>
        <taxon>Aconoidasida</taxon>
        <taxon>Piroplasmida</taxon>
        <taxon>Theileriidae</taxon>
        <taxon>Theileria</taxon>
    </lineage>
</organism>
<sequence length="579" mass="64535">MDNFSESWLDNCLSNDSFGGPFTESCKTIEGNIAIHGNDVVPLRAYIESSSSSTTYISENCISNSVSLGENFQSHLYDDDDEWANTLGTCLTRALDGDCSEHPNCLQEATEIYSLEGQFKSYLDRNFGNYTPIANSTPFSGPKEGGLLGNMNSTSESIMWNELCQCTTGTCLSSPESKVNCNLHNKHVISNSNVSTDCGMCEYMPSSNTTPSSSSQVSDKHKNNINADNSMLSGLNSPRDPILCSISTKNKDSINDGLSSLTSSFVNVNNNPDSQRFSFGEDMLETHLAGSLLDELYPSDDIPRSFSGLSEETFREQPYDAITFFNKDLLYEENEALNKGMSNNDMELVFNNMDTMSRVDNVLNKNVSDFTLQNKDYGIDLISDNSDPLSPDLLNNDALFAGIYRDNDTDESEAWDNIMKKMCITPSLSYTCPKLLRDENDETSKSTNDLANQEKDVPSGPEVGVTFTKMENIPSTMPDDPNLGFKKTSLCKYWQRGICANDDCNFAHGKKELRSTIGVWRTTICHHWKTGVCRVGNDCRHAHGEEELQPKNIPANVLKNKLLNSARKYEFMRKKRNIF</sequence>
<dbReference type="SUPFAM" id="SSF90229">
    <property type="entry name" value="CCCH zinc finger"/>
    <property type="match status" value="2"/>
</dbReference>
<feature type="domain" description="C3H1-type" evidence="7">
    <location>
        <begin position="485"/>
        <end position="511"/>
    </location>
</feature>
<evidence type="ECO:0000256" key="5">
    <source>
        <dbReference type="PROSITE-ProRule" id="PRU00723"/>
    </source>
</evidence>
<dbReference type="VEuPathDB" id="PiroplasmaDB:TOT_020000071"/>
<protein>
    <recommendedName>
        <fullName evidence="7">C3H1-type domain-containing protein</fullName>
    </recommendedName>
</protein>
<dbReference type="InterPro" id="IPR045877">
    <property type="entry name" value="ZFP36-like"/>
</dbReference>
<evidence type="ECO:0000256" key="4">
    <source>
        <dbReference type="ARBA" id="ARBA00022833"/>
    </source>
</evidence>
<evidence type="ECO:0000256" key="6">
    <source>
        <dbReference type="SAM" id="MobiDB-lite"/>
    </source>
</evidence>
<dbReference type="GO" id="GO:0008270">
    <property type="term" value="F:zinc ion binding"/>
    <property type="evidence" value="ECO:0007669"/>
    <property type="project" value="UniProtKB-KW"/>
</dbReference>
<keyword evidence="3 5" id="KW-0863">Zinc-finger</keyword>
<reference evidence="8 9" key="1">
    <citation type="journal article" date="2012" name="MBio">
        <title>Comparative genome analysis of three eukaryotic parasites with differing abilities to transform leukocytes reveals key mediators of Theileria-induced leukocyte transformation.</title>
        <authorList>
            <person name="Hayashida K."/>
            <person name="Hara Y."/>
            <person name="Abe T."/>
            <person name="Yamasaki C."/>
            <person name="Toyoda A."/>
            <person name="Kosuge T."/>
            <person name="Suzuki Y."/>
            <person name="Sato Y."/>
            <person name="Kawashima S."/>
            <person name="Katayama T."/>
            <person name="Wakaguri H."/>
            <person name="Inoue N."/>
            <person name="Homma K."/>
            <person name="Tada-Umezaki M."/>
            <person name="Yagi Y."/>
            <person name="Fujii Y."/>
            <person name="Habara T."/>
            <person name="Kanehisa M."/>
            <person name="Watanabe H."/>
            <person name="Ito K."/>
            <person name="Gojobori T."/>
            <person name="Sugawara H."/>
            <person name="Imanishi T."/>
            <person name="Weir W."/>
            <person name="Gardner M."/>
            <person name="Pain A."/>
            <person name="Shiels B."/>
            <person name="Hattori M."/>
            <person name="Nene V."/>
            <person name="Sugimoto C."/>
        </authorList>
    </citation>
    <scope>NUCLEOTIDE SEQUENCE [LARGE SCALE GENOMIC DNA]</scope>
    <source>
        <strain evidence="8 9">Shintoku</strain>
    </source>
</reference>
<dbReference type="PANTHER" id="PTHR12547:SF18">
    <property type="entry name" value="PROTEIN TIS11"/>
    <property type="match status" value="1"/>
</dbReference>
<dbReference type="PANTHER" id="PTHR12547">
    <property type="entry name" value="CCCH ZINC FINGER/TIS11-RELATED"/>
    <property type="match status" value="1"/>
</dbReference>
<dbReference type="AlphaFoldDB" id="J4D6W0"/>
<dbReference type="PROSITE" id="PS50103">
    <property type="entry name" value="ZF_C3H1"/>
    <property type="match status" value="2"/>
</dbReference>